<feature type="transmembrane region" description="Helical" evidence="2">
    <location>
        <begin position="283"/>
        <end position="301"/>
    </location>
</feature>
<feature type="region of interest" description="Disordered" evidence="1">
    <location>
        <begin position="1"/>
        <end position="20"/>
    </location>
</feature>
<reference evidence="4" key="1">
    <citation type="submission" date="2014-03" db="EMBL/GenBank/DDBJ databases">
        <authorList>
            <person name="Aksoy S."/>
            <person name="Warren W."/>
            <person name="Wilson R.K."/>
        </authorList>
    </citation>
    <scope>NUCLEOTIDE SEQUENCE [LARGE SCALE GENOMIC DNA]</scope>
    <source>
        <strain evidence="4">IAEA</strain>
    </source>
</reference>
<evidence type="ECO:0000313" key="4">
    <source>
        <dbReference type="Proteomes" id="UP000091820"/>
    </source>
</evidence>
<keyword evidence="2" id="KW-1133">Transmembrane helix</keyword>
<protein>
    <submittedName>
        <fullName evidence="3">Uncharacterized protein</fullName>
    </submittedName>
</protein>
<name>A0A1A9WCW9_9MUSC</name>
<keyword evidence="4" id="KW-1185">Reference proteome</keyword>
<keyword evidence="2" id="KW-0472">Membrane</keyword>
<dbReference type="EnsemblMetazoa" id="GBRI014950-RA">
    <property type="protein sequence ID" value="GBRI014950-PA"/>
    <property type="gene ID" value="GBRI014950"/>
</dbReference>
<evidence type="ECO:0000256" key="1">
    <source>
        <dbReference type="SAM" id="MobiDB-lite"/>
    </source>
</evidence>
<evidence type="ECO:0000313" key="3">
    <source>
        <dbReference type="EnsemblMetazoa" id="GBRI014950-PA"/>
    </source>
</evidence>
<proteinExistence type="predicted"/>
<dbReference type="Proteomes" id="UP000091820">
    <property type="component" value="Unassembled WGS sequence"/>
</dbReference>
<keyword evidence="2" id="KW-0812">Transmembrane</keyword>
<reference evidence="3" key="2">
    <citation type="submission" date="2020-05" db="UniProtKB">
        <authorList>
            <consortium name="EnsemblMetazoa"/>
        </authorList>
    </citation>
    <scope>IDENTIFICATION</scope>
    <source>
        <strain evidence="3">IAEA</strain>
    </source>
</reference>
<organism evidence="3 4">
    <name type="scientific">Glossina brevipalpis</name>
    <dbReference type="NCBI Taxonomy" id="37001"/>
    <lineage>
        <taxon>Eukaryota</taxon>
        <taxon>Metazoa</taxon>
        <taxon>Ecdysozoa</taxon>
        <taxon>Arthropoda</taxon>
        <taxon>Hexapoda</taxon>
        <taxon>Insecta</taxon>
        <taxon>Pterygota</taxon>
        <taxon>Neoptera</taxon>
        <taxon>Endopterygota</taxon>
        <taxon>Diptera</taxon>
        <taxon>Brachycera</taxon>
        <taxon>Muscomorpha</taxon>
        <taxon>Hippoboscoidea</taxon>
        <taxon>Glossinidae</taxon>
        <taxon>Glossina</taxon>
    </lineage>
</organism>
<dbReference type="AlphaFoldDB" id="A0A1A9WCW9"/>
<evidence type="ECO:0000256" key="2">
    <source>
        <dbReference type="SAM" id="Phobius"/>
    </source>
</evidence>
<accession>A0A1A9WCW9</accession>
<dbReference type="VEuPathDB" id="VectorBase:GBRI014950"/>
<sequence length="355" mass="39733">MEKNKIPIHSNEKANDQKVETNLEEIKINNEKSSIQDTMQTMNKEYENPYEPDHNSVSNDCQISQPDLKVNDEIKVAQSDLNVDERTECDDDDDDAKLIHNQQNLITLQSNQASETEKFETSFKNTIETGDEEQENEAQIQDKIVLITQINEPPSPASPCAPIKANVTKDIMEEFNSLRHRKYRLDSHLDSLVDRYVQVPTRLNPTEDVRIEEELCPLQLPERRQTVKVFSHSSSSSSTASEDIFFVRLSFSSSLPEAESFSSKSLPSASESTSEFNLDCSCVSVLLLAAAFFGGLGFFFWLGPGFLPPFPPLPLRILLHGACFLIGAAPTPTPSPSSSARSSSSLQNNIRILMF</sequence>